<dbReference type="Proteomes" id="UP000275368">
    <property type="component" value="Chromosome"/>
</dbReference>
<sequence length="289" mass="32143">MARLRTYIPAYLFLLPSCLLFFCFMFLPIFKGLQLSFQKWTLAGYEWVGLTNYQQIFVDPAFWKSLSITGLYAAVTVSTGLFISLLVAFWIDPLSGKIQGFFKAAFYLPSVAPIVIVSILWGWLYNPSFGLFNYLLDKFGLEPVLWLGDPDVALISIMIMTLAVGQGPNILILAASLGGIPKDYQEAARIDGANFMQEIIHVRMPMLKPTLTYLVVVNTVGSFQVFAPIYLLTSGGPNGATKTIGFLIYENAFKKFDFGVASAQAVILLILVMIIAVIQFRSMSSDLEY</sequence>
<comment type="subcellular location">
    <subcellularLocation>
        <location evidence="1 7">Cell membrane</location>
        <topology evidence="1 7">Multi-pass membrane protein</topology>
    </subcellularLocation>
</comment>
<reference evidence="8 9" key="1">
    <citation type="submission" date="2018-11" db="EMBL/GenBank/DDBJ databases">
        <title>Complete genome sequence of Paenibacillus baekrokdamisoli strain KCTC 33723.</title>
        <authorList>
            <person name="Kang S.W."/>
            <person name="Lee K.C."/>
            <person name="Kim K.K."/>
            <person name="Kim J.S."/>
            <person name="Kim D.S."/>
            <person name="Ko S.H."/>
            <person name="Yang S.H."/>
            <person name="Lee J.S."/>
        </authorList>
    </citation>
    <scope>NUCLEOTIDE SEQUENCE [LARGE SCALE GENOMIC DNA]</scope>
    <source>
        <strain evidence="8 9">KCTC 33723</strain>
    </source>
</reference>
<keyword evidence="4 7" id="KW-0812">Transmembrane</keyword>
<evidence type="ECO:0000313" key="8">
    <source>
        <dbReference type="EMBL" id="BBH22820.1"/>
    </source>
</evidence>
<comment type="similarity">
    <text evidence="7">Belongs to the binding-protein-dependent transport system permease family.</text>
</comment>
<evidence type="ECO:0000256" key="5">
    <source>
        <dbReference type="ARBA" id="ARBA00022989"/>
    </source>
</evidence>
<keyword evidence="6 7" id="KW-0472">Membrane</keyword>
<feature type="transmembrane region" description="Helical" evidence="7">
    <location>
        <begin position="71"/>
        <end position="92"/>
    </location>
</feature>
<protein>
    <submittedName>
        <fullName evidence="8">Acetylneuraminate ABC transporter permease</fullName>
    </submittedName>
</protein>
<keyword evidence="9" id="KW-1185">Reference proteome</keyword>
<dbReference type="PROSITE" id="PS50928">
    <property type="entry name" value="ABC_TM1"/>
    <property type="match status" value="1"/>
</dbReference>
<evidence type="ECO:0000256" key="7">
    <source>
        <dbReference type="RuleBase" id="RU363032"/>
    </source>
</evidence>
<dbReference type="EMBL" id="AP019308">
    <property type="protein sequence ID" value="BBH22820.1"/>
    <property type="molecule type" value="Genomic_DNA"/>
</dbReference>
<dbReference type="CDD" id="cd06261">
    <property type="entry name" value="TM_PBP2"/>
    <property type="match status" value="1"/>
</dbReference>
<dbReference type="InterPro" id="IPR000515">
    <property type="entry name" value="MetI-like"/>
</dbReference>
<dbReference type="GO" id="GO:0055085">
    <property type="term" value="P:transmembrane transport"/>
    <property type="evidence" value="ECO:0007669"/>
    <property type="project" value="InterPro"/>
</dbReference>
<proteinExistence type="inferred from homology"/>
<feature type="transmembrane region" description="Helical" evidence="7">
    <location>
        <begin position="211"/>
        <end position="232"/>
    </location>
</feature>
<dbReference type="InterPro" id="IPR051393">
    <property type="entry name" value="ABC_transporter_permease"/>
</dbReference>
<feature type="transmembrane region" description="Helical" evidence="7">
    <location>
        <begin position="104"/>
        <end position="124"/>
    </location>
</feature>
<organism evidence="8 9">
    <name type="scientific">Paenibacillus baekrokdamisoli</name>
    <dbReference type="NCBI Taxonomy" id="1712516"/>
    <lineage>
        <taxon>Bacteria</taxon>
        <taxon>Bacillati</taxon>
        <taxon>Bacillota</taxon>
        <taxon>Bacilli</taxon>
        <taxon>Bacillales</taxon>
        <taxon>Paenibacillaceae</taxon>
        <taxon>Paenibacillus</taxon>
    </lineage>
</organism>
<gene>
    <name evidence="8" type="ORF">Back11_41650</name>
</gene>
<dbReference type="InterPro" id="IPR035906">
    <property type="entry name" value="MetI-like_sf"/>
</dbReference>
<dbReference type="AlphaFoldDB" id="A0A3G9IVI2"/>
<dbReference type="RefSeq" id="WP_125661522.1">
    <property type="nucleotide sequence ID" value="NZ_AP019308.1"/>
</dbReference>
<feature type="transmembrane region" description="Helical" evidence="7">
    <location>
        <begin position="144"/>
        <end position="164"/>
    </location>
</feature>
<dbReference type="PANTHER" id="PTHR30193:SF37">
    <property type="entry name" value="INNER MEMBRANE ABC TRANSPORTER PERMEASE PROTEIN YCJO"/>
    <property type="match status" value="1"/>
</dbReference>
<name>A0A3G9IVI2_9BACL</name>
<dbReference type="Pfam" id="PF00528">
    <property type="entry name" value="BPD_transp_1"/>
    <property type="match status" value="1"/>
</dbReference>
<evidence type="ECO:0000256" key="2">
    <source>
        <dbReference type="ARBA" id="ARBA00022448"/>
    </source>
</evidence>
<accession>A0A3G9IVI2</accession>
<feature type="transmembrane region" description="Helical" evidence="7">
    <location>
        <begin position="258"/>
        <end position="280"/>
    </location>
</feature>
<evidence type="ECO:0000256" key="4">
    <source>
        <dbReference type="ARBA" id="ARBA00022692"/>
    </source>
</evidence>
<dbReference type="KEGG" id="pbk:Back11_41650"/>
<dbReference type="SUPFAM" id="SSF161098">
    <property type="entry name" value="MetI-like"/>
    <property type="match status" value="1"/>
</dbReference>
<evidence type="ECO:0000313" key="9">
    <source>
        <dbReference type="Proteomes" id="UP000275368"/>
    </source>
</evidence>
<keyword evidence="5 7" id="KW-1133">Transmembrane helix</keyword>
<evidence type="ECO:0000256" key="6">
    <source>
        <dbReference type="ARBA" id="ARBA00023136"/>
    </source>
</evidence>
<evidence type="ECO:0000256" key="1">
    <source>
        <dbReference type="ARBA" id="ARBA00004651"/>
    </source>
</evidence>
<evidence type="ECO:0000256" key="3">
    <source>
        <dbReference type="ARBA" id="ARBA00022475"/>
    </source>
</evidence>
<dbReference type="GO" id="GO:0005886">
    <property type="term" value="C:plasma membrane"/>
    <property type="evidence" value="ECO:0007669"/>
    <property type="project" value="UniProtKB-SubCell"/>
</dbReference>
<keyword evidence="2 7" id="KW-0813">Transport</keyword>
<dbReference type="PANTHER" id="PTHR30193">
    <property type="entry name" value="ABC TRANSPORTER PERMEASE PROTEIN"/>
    <property type="match status" value="1"/>
</dbReference>
<dbReference type="Gene3D" id="1.10.3720.10">
    <property type="entry name" value="MetI-like"/>
    <property type="match status" value="1"/>
</dbReference>
<keyword evidence="3" id="KW-1003">Cell membrane</keyword>
<dbReference type="OrthoDB" id="9788108at2"/>
<feature type="transmembrane region" description="Helical" evidence="7">
    <location>
        <begin position="12"/>
        <end position="30"/>
    </location>
</feature>